<reference evidence="1 2" key="1">
    <citation type="journal article" date="2024" name="IMA Fungus">
        <title>Apiospora arundinis, a panoply of carbohydrate-active enzymes and secondary metabolites.</title>
        <authorList>
            <person name="Sorensen T."/>
            <person name="Petersen C."/>
            <person name="Muurmann A.T."/>
            <person name="Christiansen J.V."/>
            <person name="Brundto M.L."/>
            <person name="Overgaard C.K."/>
            <person name="Boysen A.T."/>
            <person name="Wollenberg R.D."/>
            <person name="Larsen T.O."/>
            <person name="Sorensen J.L."/>
            <person name="Nielsen K.L."/>
            <person name="Sondergaard T.E."/>
        </authorList>
    </citation>
    <scope>NUCLEOTIDE SEQUENCE [LARGE SCALE GENOMIC DNA]</scope>
    <source>
        <strain evidence="1 2">AAU 773</strain>
    </source>
</reference>
<evidence type="ECO:0000313" key="2">
    <source>
        <dbReference type="Proteomes" id="UP001390339"/>
    </source>
</evidence>
<accession>A0ABR2IHH4</accession>
<evidence type="ECO:0008006" key="3">
    <source>
        <dbReference type="Google" id="ProtNLM"/>
    </source>
</evidence>
<dbReference type="EMBL" id="JAPCWZ010000005">
    <property type="protein sequence ID" value="KAK8863021.1"/>
    <property type="molecule type" value="Genomic_DNA"/>
</dbReference>
<protein>
    <recommendedName>
        <fullName evidence="3">Clr5 domain-containing protein</fullName>
    </recommendedName>
</protein>
<gene>
    <name evidence="1" type="ORF">PGQ11_009256</name>
</gene>
<keyword evidence="2" id="KW-1185">Reference proteome</keyword>
<organism evidence="1 2">
    <name type="scientific">Apiospora arundinis</name>
    <dbReference type="NCBI Taxonomy" id="335852"/>
    <lineage>
        <taxon>Eukaryota</taxon>
        <taxon>Fungi</taxon>
        <taxon>Dikarya</taxon>
        <taxon>Ascomycota</taxon>
        <taxon>Pezizomycotina</taxon>
        <taxon>Sordariomycetes</taxon>
        <taxon>Xylariomycetidae</taxon>
        <taxon>Amphisphaeriales</taxon>
        <taxon>Apiosporaceae</taxon>
        <taxon>Apiospora</taxon>
    </lineage>
</organism>
<name>A0ABR2IHH4_9PEZI</name>
<evidence type="ECO:0000313" key="1">
    <source>
        <dbReference type="EMBL" id="KAK8863021.1"/>
    </source>
</evidence>
<sequence length="66" mass="7487">MSNYTPKRKTRTYMHWDASKHQDILIAMVTYFDPTKAQYDAIHDIVKEMGHSFTSSAMSTPSGCSA</sequence>
<comment type="caution">
    <text evidence="1">The sequence shown here is derived from an EMBL/GenBank/DDBJ whole genome shotgun (WGS) entry which is preliminary data.</text>
</comment>
<proteinExistence type="predicted"/>
<dbReference type="Proteomes" id="UP001390339">
    <property type="component" value="Unassembled WGS sequence"/>
</dbReference>